<sequence length="306" mass="33566">MGPSTHDIAAPMCHLYKPKFESNPVAKIGGIAVPSWPLPTETLTALSTTYAGRVPAKDVVFRGFHAIPRRAFMFESSILRQLDPEQDDDDEEFEFSMTLAHFANDLTGDASALKPIDRPPRHTCATAVYFFPSTCVGGHVTVAPITSGHRSFGVYHAAYILDDYDSDYSYGPKPKFAPPPLPSIQELQDAARGYDCSEDIAVTIPPIRAVVDRLPSVLWPKRNSLCRVRLASCVELAVEYLRSGAERASCYNGHVLHLAHLTAGTPAFATADADVQMQRRCLDFKGECAGLDKTTLTPLQALVWEE</sequence>
<dbReference type="InParanoid" id="T0RB66"/>
<evidence type="ECO:0000313" key="1">
    <source>
        <dbReference type="EMBL" id="EQC26797.1"/>
    </source>
</evidence>
<dbReference type="EMBL" id="JH767221">
    <property type="protein sequence ID" value="EQC26797.1"/>
    <property type="molecule type" value="Genomic_DNA"/>
</dbReference>
<keyword evidence="2" id="KW-1185">Reference proteome</keyword>
<accession>T0RB66</accession>
<name>T0RB66_SAPDV</name>
<protein>
    <submittedName>
        <fullName evidence="1">Uncharacterized protein</fullName>
    </submittedName>
</protein>
<proteinExistence type="predicted"/>
<dbReference type="RefSeq" id="XP_008619779.1">
    <property type="nucleotide sequence ID" value="XM_008621557.1"/>
</dbReference>
<reference evidence="1 2" key="1">
    <citation type="submission" date="2012-04" db="EMBL/GenBank/DDBJ databases">
        <title>The Genome Sequence of Saprolegnia declina VS20.</title>
        <authorList>
            <consortium name="The Broad Institute Genome Sequencing Platform"/>
            <person name="Russ C."/>
            <person name="Nusbaum C."/>
            <person name="Tyler B."/>
            <person name="van West P."/>
            <person name="Dieguez-Uribeondo J."/>
            <person name="de Bruijn I."/>
            <person name="Tripathy S."/>
            <person name="Jiang R."/>
            <person name="Young S.K."/>
            <person name="Zeng Q."/>
            <person name="Gargeya S."/>
            <person name="Fitzgerald M."/>
            <person name="Haas B."/>
            <person name="Abouelleil A."/>
            <person name="Alvarado L."/>
            <person name="Arachchi H.M."/>
            <person name="Berlin A."/>
            <person name="Chapman S.B."/>
            <person name="Goldberg J."/>
            <person name="Griggs A."/>
            <person name="Gujja S."/>
            <person name="Hansen M."/>
            <person name="Howarth C."/>
            <person name="Imamovic A."/>
            <person name="Larimer J."/>
            <person name="McCowen C."/>
            <person name="Montmayeur A."/>
            <person name="Murphy C."/>
            <person name="Neiman D."/>
            <person name="Pearson M."/>
            <person name="Priest M."/>
            <person name="Roberts A."/>
            <person name="Saif S."/>
            <person name="Shea T."/>
            <person name="Sisk P."/>
            <person name="Sykes S."/>
            <person name="Wortman J."/>
            <person name="Nusbaum C."/>
            <person name="Birren B."/>
        </authorList>
    </citation>
    <scope>NUCLEOTIDE SEQUENCE [LARGE SCALE GENOMIC DNA]</scope>
    <source>
        <strain evidence="1 2">VS20</strain>
    </source>
</reference>
<organism evidence="1 2">
    <name type="scientific">Saprolegnia diclina (strain VS20)</name>
    <dbReference type="NCBI Taxonomy" id="1156394"/>
    <lineage>
        <taxon>Eukaryota</taxon>
        <taxon>Sar</taxon>
        <taxon>Stramenopiles</taxon>
        <taxon>Oomycota</taxon>
        <taxon>Saprolegniomycetes</taxon>
        <taxon>Saprolegniales</taxon>
        <taxon>Saprolegniaceae</taxon>
        <taxon>Saprolegnia</taxon>
    </lineage>
</organism>
<gene>
    <name evidence="1" type="ORF">SDRG_15386</name>
</gene>
<dbReference type="VEuPathDB" id="FungiDB:SDRG_15386"/>
<dbReference type="OrthoDB" id="27483at2759"/>
<dbReference type="AlphaFoldDB" id="T0RB66"/>
<dbReference type="Proteomes" id="UP000030762">
    <property type="component" value="Unassembled WGS sequence"/>
</dbReference>
<dbReference type="GeneID" id="19956113"/>
<evidence type="ECO:0000313" key="2">
    <source>
        <dbReference type="Proteomes" id="UP000030762"/>
    </source>
</evidence>